<dbReference type="InterPro" id="IPR002937">
    <property type="entry name" value="Amino_oxidase"/>
</dbReference>
<dbReference type="Gene3D" id="3.50.50.60">
    <property type="entry name" value="FAD/NAD(P)-binding domain"/>
    <property type="match status" value="1"/>
</dbReference>
<dbReference type="SUPFAM" id="SSF54373">
    <property type="entry name" value="FAD-linked reductases, C-terminal domain"/>
    <property type="match status" value="1"/>
</dbReference>
<dbReference type="InterPro" id="IPR001613">
    <property type="entry name" value="Flavin_amine_oxidase"/>
</dbReference>
<evidence type="ECO:0000313" key="6">
    <source>
        <dbReference type="Proteomes" id="UP000265715"/>
    </source>
</evidence>
<feature type="binding site" evidence="3">
    <location>
        <position position="194"/>
    </location>
    <ligand>
        <name>FAD</name>
        <dbReference type="ChEBI" id="CHEBI:57692"/>
    </ligand>
</feature>
<dbReference type="OrthoDB" id="25353at2"/>
<comment type="caution">
    <text evidence="5">The sequence shown here is derived from an EMBL/GenBank/DDBJ whole genome shotgun (WGS) entry which is preliminary data.</text>
</comment>
<comment type="cofactor">
    <cofactor evidence="1">
        <name>FAD</name>
        <dbReference type="ChEBI" id="CHEBI:57692"/>
    </cofactor>
</comment>
<keyword evidence="6" id="KW-1185">Reference proteome</keyword>
<feature type="binding site" evidence="3">
    <location>
        <begin position="30"/>
        <end position="31"/>
    </location>
    <ligand>
        <name>FAD</name>
        <dbReference type="ChEBI" id="CHEBI:57692"/>
    </ligand>
</feature>
<dbReference type="InterPro" id="IPR050281">
    <property type="entry name" value="Flavin_monoamine_oxidase"/>
</dbReference>
<sequence>MTTLVIGAGIAGLAAAQDLTAAGHKVRILEARDRVGGRIHTDRDFAGVPVELGAEFVHTSVVPTWEILNQHRIKTHYINQQSDLWIRLPDGRLRTVGEEVCFSGVRALGWPEAQGEESVAAYLRRLGLDAHRAPYKMQEYVSDYGDPEQLSARAALEFMLDPTSEEGDYRPLPGYDRVVQALAEGLDVELGAVVDTVAWGGPGVTVILKDGRAYSADQAVITLPVGVLKAGKVRFLPELPEWKLSALRRLGVATVLKLVYRFEQPVLPEGVNGLYVCGGLPDEWWSSSKGQDYGGEVMTAFAAGAKARRLLELGQEGALEAGLATLRQALGRPGLTPSARTWSQWQDDPYALGAYSMAVTGATDARAILARPLEQKLFWAGEGTASNAWAGTVHGALQSGRRAAQEVLALRNPTLALPELARPAAKAL</sequence>
<keyword evidence="2 5" id="KW-0560">Oxidoreductase</keyword>
<dbReference type="PANTHER" id="PTHR10742">
    <property type="entry name" value="FLAVIN MONOAMINE OXIDASE"/>
    <property type="match status" value="1"/>
</dbReference>
<feature type="domain" description="Amine oxidase" evidence="4">
    <location>
        <begin position="10"/>
        <end position="408"/>
    </location>
</feature>
<dbReference type="RefSeq" id="WP_119316645.1">
    <property type="nucleotide sequence ID" value="NZ_QXDL01000294.1"/>
</dbReference>
<dbReference type="AlphaFoldDB" id="A0A399E0I3"/>
<evidence type="ECO:0000256" key="3">
    <source>
        <dbReference type="PIRSR" id="PIRSR601613-1"/>
    </source>
</evidence>
<gene>
    <name evidence="5" type="primary">rebO</name>
    <name evidence="5" type="ORF">Mterra_03792</name>
</gene>
<dbReference type="EC" id="1.4.3.23" evidence="5"/>
<feature type="binding site" evidence="3">
    <location>
        <position position="301"/>
    </location>
    <ligand>
        <name>substrate</name>
    </ligand>
</feature>
<evidence type="ECO:0000256" key="2">
    <source>
        <dbReference type="ARBA" id="ARBA00023002"/>
    </source>
</evidence>
<reference evidence="5 6" key="1">
    <citation type="submission" date="2018-08" db="EMBL/GenBank/DDBJ databases">
        <title>Meiothermus terrae DSM 26712 genome sequencing project.</title>
        <authorList>
            <person name="Da Costa M.S."/>
            <person name="Albuquerque L."/>
            <person name="Raposo P."/>
            <person name="Froufe H.J.C."/>
            <person name="Barroso C.S."/>
            <person name="Egas C."/>
        </authorList>
    </citation>
    <scope>NUCLEOTIDE SEQUENCE [LARGE SCALE GENOMIC DNA]</scope>
    <source>
        <strain evidence="5 6">DSM 26712</strain>
    </source>
</reference>
<evidence type="ECO:0000256" key="1">
    <source>
        <dbReference type="ARBA" id="ARBA00001974"/>
    </source>
</evidence>
<name>A0A399E0I3_9DEIN</name>
<evidence type="ECO:0000313" key="5">
    <source>
        <dbReference type="EMBL" id="RIH77198.1"/>
    </source>
</evidence>
<protein>
    <submittedName>
        <fullName evidence="5">Flavin-dependent L-tryptophan oxidase RebO</fullName>
        <ecNumber evidence="5">1.4.3.23</ecNumber>
    </submittedName>
</protein>
<organism evidence="5 6">
    <name type="scientific">Calidithermus terrae</name>
    <dbReference type="NCBI Taxonomy" id="1408545"/>
    <lineage>
        <taxon>Bacteria</taxon>
        <taxon>Thermotogati</taxon>
        <taxon>Deinococcota</taxon>
        <taxon>Deinococci</taxon>
        <taxon>Thermales</taxon>
        <taxon>Thermaceae</taxon>
        <taxon>Calidithermus</taxon>
    </lineage>
</organism>
<dbReference type="InterPro" id="IPR036188">
    <property type="entry name" value="FAD/NAD-bd_sf"/>
</dbReference>
<dbReference type="EMBL" id="QXDL01000294">
    <property type="protein sequence ID" value="RIH77198.1"/>
    <property type="molecule type" value="Genomic_DNA"/>
</dbReference>
<accession>A0A399E0I3</accession>
<dbReference type="SUPFAM" id="SSF51905">
    <property type="entry name" value="FAD/NAD(P)-binding domain"/>
    <property type="match status" value="1"/>
</dbReference>
<dbReference type="Pfam" id="PF01593">
    <property type="entry name" value="Amino_oxidase"/>
    <property type="match status" value="1"/>
</dbReference>
<dbReference type="GO" id="GO:0016491">
    <property type="term" value="F:oxidoreductase activity"/>
    <property type="evidence" value="ECO:0007669"/>
    <property type="project" value="UniProtKB-KW"/>
</dbReference>
<dbReference type="Proteomes" id="UP000265715">
    <property type="component" value="Unassembled WGS sequence"/>
</dbReference>
<dbReference type="PANTHER" id="PTHR10742:SF410">
    <property type="entry name" value="LYSINE-SPECIFIC HISTONE DEMETHYLASE 2"/>
    <property type="match status" value="1"/>
</dbReference>
<evidence type="ECO:0000259" key="4">
    <source>
        <dbReference type="Pfam" id="PF01593"/>
    </source>
</evidence>
<proteinExistence type="predicted"/>
<dbReference type="PRINTS" id="PR00757">
    <property type="entry name" value="AMINEOXDASEF"/>
</dbReference>